<sequence length="315" mass="34328">MAFKVINPGLISLIQDFGRYGYQHIGVTTGGPMDEHAFLWGNRLLGNAFDTAQLEITIGMLQLEVQQSTVIAITGADLGATINGLAIRPWQSYPVNQGDQIAFNRPKKGLRAYLAVKGGLQISQQLGSAATVVREKIGGLYTNGKKLAAGDVLPYPVMSPSVVQPFVSKRVPEQFIPDYSAPLILGVILGYQCDSFAQTEIQKFFSNKYEVTQDIDRMGYRLAGEPVCSSLDGIISEGISYGAIQIPKDGQPIVLLRDRQTIGGYPKIGCVTALGAARLSQRGPGTKIRFAIKDIHQAEAEQMIYNRFFGIQSKR</sequence>
<reference evidence="5 6" key="1">
    <citation type="submission" date="2022-11" db="EMBL/GenBank/DDBJ databases">
        <title>Spartinivicinus poritis sp. nov., isolated from scleractinian coral Porites lutea.</title>
        <authorList>
            <person name="Zhang G."/>
            <person name="Cai L."/>
            <person name="Wei Q."/>
        </authorList>
    </citation>
    <scope>NUCLEOTIDE SEQUENCE [LARGE SCALE GENOMIC DNA]</scope>
    <source>
        <strain evidence="5 6">A2-2</strain>
    </source>
</reference>
<gene>
    <name evidence="5" type="ORF">ORQ98_27670</name>
</gene>
<dbReference type="Proteomes" id="UP001528823">
    <property type="component" value="Unassembled WGS sequence"/>
</dbReference>
<dbReference type="Pfam" id="PF02626">
    <property type="entry name" value="CT_A_B"/>
    <property type="match status" value="1"/>
</dbReference>
<evidence type="ECO:0000313" key="5">
    <source>
        <dbReference type="EMBL" id="MDE1465748.1"/>
    </source>
</evidence>
<evidence type="ECO:0000313" key="6">
    <source>
        <dbReference type="Proteomes" id="UP001528823"/>
    </source>
</evidence>
<dbReference type="Gene3D" id="2.40.100.10">
    <property type="entry name" value="Cyclophilin-like"/>
    <property type="match status" value="1"/>
</dbReference>
<dbReference type="InterPro" id="IPR029000">
    <property type="entry name" value="Cyclophilin-like_dom_sf"/>
</dbReference>
<evidence type="ECO:0000259" key="4">
    <source>
        <dbReference type="SMART" id="SM00797"/>
    </source>
</evidence>
<dbReference type="InterPro" id="IPR003778">
    <property type="entry name" value="CT_A_B"/>
</dbReference>
<accession>A0ABT5UK22</accession>
<evidence type="ECO:0000256" key="3">
    <source>
        <dbReference type="ARBA" id="ARBA00022840"/>
    </source>
</evidence>
<keyword evidence="6" id="KW-1185">Reference proteome</keyword>
<protein>
    <submittedName>
        <fullName evidence="5">Biotin-dependent carboxyltransferase family protein</fullName>
    </submittedName>
</protein>
<evidence type="ECO:0000256" key="2">
    <source>
        <dbReference type="ARBA" id="ARBA00022801"/>
    </source>
</evidence>
<dbReference type="PANTHER" id="PTHR43309:SF4">
    <property type="entry name" value="CARBOXYLTRANSFERASE DOMAIN-CONTAINING PROTEIN"/>
    <property type="match status" value="1"/>
</dbReference>
<dbReference type="NCBIfam" id="TIGR00724">
    <property type="entry name" value="urea_amlyse_rel"/>
    <property type="match status" value="1"/>
</dbReference>
<proteinExistence type="predicted"/>
<name>A0ABT5UK22_9GAMM</name>
<comment type="caution">
    <text evidence="5">The sequence shown here is derived from an EMBL/GenBank/DDBJ whole genome shotgun (WGS) entry which is preliminary data.</text>
</comment>
<keyword evidence="2" id="KW-0378">Hydrolase</keyword>
<keyword evidence="1" id="KW-0547">Nucleotide-binding</keyword>
<dbReference type="InterPro" id="IPR052708">
    <property type="entry name" value="PxpC"/>
</dbReference>
<dbReference type="SUPFAM" id="SSF50891">
    <property type="entry name" value="Cyclophilin-like"/>
    <property type="match status" value="1"/>
</dbReference>
<evidence type="ECO:0000256" key="1">
    <source>
        <dbReference type="ARBA" id="ARBA00022741"/>
    </source>
</evidence>
<dbReference type="EMBL" id="JAPMOU010000082">
    <property type="protein sequence ID" value="MDE1465748.1"/>
    <property type="molecule type" value="Genomic_DNA"/>
</dbReference>
<keyword evidence="3" id="KW-0067">ATP-binding</keyword>
<feature type="domain" description="Carboxyltransferase" evidence="4">
    <location>
        <begin position="24"/>
        <end position="308"/>
    </location>
</feature>
<dbReference type="SMART" id="SM00797">
    <property type="entry name" value="AHS2"/>
    <property type="match status" value="1"/>
</dbReference>
<dbReference type="RefSeq" id="WP_274692052.1">
    <property type="nucleotide sequence ID" value="NZ_JAPMOU010000082.1"/>
</dbReference>
<dbReference type="PANTHER" id="PTHR43309">
    <property type="entry name" value="5-OXOPROLINASE SUBUNIT C"/>
    <property type="match status" value="1"/>
</dbReference>
<organism evidence="5 6">
    <name type="scientific">Spartinivicinus poritis</name>
    <dbReference type="NCBI Taxonomy" id="2994640"/>
    <lineage>
        <taxon>Bacteria</taxon>
        <taxon>Pseudomonadati</taxon>
        <taxon>Pseudomonadota</taxon>
        <taxon>Gammaproteobacteria</taxon>
        <taxon>Oceanospirillales</taxon>
        <taxon>Zooshikellaceae</taxon>
        <taxon>Spartinivicinus</taxon>
    </lineage>
</organism>